<reference evidence="1 2" key="1">
    <citation type="submission" date="2020-04" db="EMBL/GenBank/DDBJ databases">
        <title>Genome-Wide Identification of 5-Methylcytosine Sites in Bacterial Genomes By High-Throughput Sequencing of MspJI Restriction Fragments.</title>
        <authorList>
            <person name="Wu V."/>
        </authorList>
    </citation>
    <scope>NUCLEOTIDE SEQUENCE [LARGE SCALE GENOMIC DNA]</scope>
    <source>
        <strain evidence="1 2">S2</strain>
    </source>
</reference>
<organism evidence="1 2">
    <name type="scientific">Priestia megaterium</name>
    <name type="common">Bacillus megaterium</name>
    <dbReference type="NCBI Taxonomy" id="1404"/>
    <lineage>
        <taxon>Bacteria</taxon>
        <taxon>Bacillati</taxon>
        <taxon>Bacillota</taxon>
        <taxon>Bacilli</taxon>
        <taxon>Bacillales</taxon>
        <taxon>Bacillaceae</taxon>
        <taxon>Priestia</taxon>
    </lineage>
</organism>
<protein>
    <recommendedName>
        <fullName evidence="3">HNH endonuclease</fullName>
    </recommendedName>
</protein>
<evidence type="ECO:0000313" key="2">
    <source>
        <dbReference type="Proteomes" id="UP000501868"/>
    </source>
</evidence>
<dbReference type="AlphaFoldDB" id="A0A6H1P4A9"/>
<reference evidence="1 2" key="2">
    <citation type="submission" date="2020-04" db="EMBL/GenBank/DDBJ databases">
        <authorList>
            <person name="Fomenkov A."/>
            <person name="Anton B.P."/>
            <person name="Roberts R.J."/>
        </authorList>
    </citation>
    <scope>NUCLEOTIDE SEQUENCE [LARGE SCALE GENOMIC DNA]</scope>
    <source>
        <strain evidence="1 2">S2</strain>
    </source>
</reference>
<dbReference type="Proteomes" id="UP000501868">
    <property type="component" value="Chromosome"/>
</dbReference>
<dbReference type="EMBL" id="CP051128">
    <property type="protein sequence ID" value="QIZ08383.1"/>
    <property type="molecule type" value="Genomic_DNA"/>
</dbReference>
<proteinExistence type="predicted"/>
<accession>A0A6H1P4A9</accession>
<sequence>MMIHWYGVEALKEAYEKNFIVEHMNNDPFDCSIHNLSFAPNNVNIAKGQTYDVERKEGIPIAAVNMFKDFESQKFQITIGFNVVDSL</sequence>
<evidence type="ECO:0008006" key="3">
    <source>
        <dbReference type="Google" id="ProtNLM"/>
    </source>
</evidence>
<evidence type="ECO:0000313" key="1">
    <source>
        <dbReference type="EMBL" id="QIZ08383.1"/>
    </source>
</evidence>
<name>A0A6H1P4A9_PRIMG</name>
<gene>
    <name evidence="1" type="ORF">HFZ78_18045</name>
</gene>